<proteinExistence type="predicted"/>
<feature type="transmembrane region" description="Helical" evidence="1">
    <location>
        <begin position="102"/>
        <end position="127"/>
    </location>
</feature>
<dbReference type="EMBL" id="SSTJ01000001">
    <property type="protein sequence ID" value="THG38961.1"/>
    <property type="molecule type" value="Genomic_DNA"/>
</dbReference>
<organism evidence="2 3">
    <name type="scientific">Adlercreutzia caecimuris</name>
    <dbReference type="NCBI Taxonomy" id="671266"/>
    <lineage>
        <taxon>Bacteria</taxon>
        <taxon>Bacillati</taxon>
        <taxon>Actinomycetota</taxon>
        <taxon>Coriobacteriia</taxon>
        <taxon>Eggerthellales</taxon>
        <taxon>Eggerthellaceae</taxon>
        <taxon>Adlercreutzia</taxon>
    </lineage>
</organism>
<feature type="transmembrane region" description="Helical" evidence="1">
    <location>
        <begin position="25"/>
        <end position="43"/>
    </location>
</feature>
<keyword evidence="1" id="KW-0472">Membrane</keyword>
<accession>A0A4S4G7U3</accession>
<keyword evidence="1" id="KW-0812">Transmembrane</keyword>
<feature type="transmembrane region" description="Helical" evidence="1">
    <location>
        <begin position="73"/>
        <end position="90"/>
    </location>
</feature>
<evidence type="ECO:0000256" key="1">
    <source>
        <dbReference type="SAM" id="Phobius"/>
    </source>
</evidence>
<comment type="caution">
    <text evidence="2">The sequence shown here is derived from an EMBL/GenBank/DDBJ whole genome shotgun (WGS) entry which is preliminary data.</text>
</comment>
<feature type="transmembrane region" description="Helical" evidence="1">
    <location>
        <begin position="189"/>
        <end position="208"/>
    </location>
</feature>
<dbReference type="RefSeq" id="WP_136432647.1">
    <property type="nucleotide sequence ID" value="NZ_SSTJ01000001.1"/>
</dbReference>
<feature type="transmembrane region" description="Helical" evidence="1">
    <location>
        <begin position="159"/>
        <end position="177"/>
    </location>
</feature>
<gene>
    <name evidence="2" type="ORF">E5986_01350</name>
</gene>
<evidence type="ECO:0000313" key="2">
    <source>
        <dbReference type="EMBL" id="THG38961.1"/>
    </source>
</evidence>
<keyword evidence="1" id="KW-1133">Transmembrane helix</keyword>
<dbReference type="AlphaFoldDB" id="A0A4S4G7U3"/>
<dbReference type="InterPro" id="IPR010540">
    <property type="entry name" value="CmpB_TMEM229"/>
</dbReference>
<sequence length="216" mass="25063">MAFPNMRKLTEHDEIGYFALRTWEFWRALIVCFCLCCILGHWLEMPYCWLMDQCFGIVADDYAVWTDPWYHPYWVYGFGAVFMTLLIEPLKERLILHRKTLWGAFLESLVLAIVIAMVLELVMGWLINQPDPATGEYPFWDNSQLPGNVFGQAWLVNDFFIGLAAMIYVWVIFPLVCEGFSLLSPKAANIVFVLIIVGFIACVTASYLELSLWEKY</sequence>
<dbReference type="Proteomes" id="UP000308978">
    <property type="component" value="Unassembled WGS sequence"/>
</dbReference>
<evidence type="ECO:0000313" key="3">
    <source>
        <dbReference type="Proteomes" id="UP000308978"/>
    </source>
</evidence>
<dbReference type="Pfam" id="PF06541">
    <property type="entry name" value="ABC_trans_CmpB"/>
    <property type="match status" value="1"/>
</dbReference>
<protein>
    <submittedName>
        <fullName evidence="2">Uncharacterized protein</fullName>
    </submittedName>
</protein>
<name>A0A4S4G7U3_9ACTN</name>
<reference evidence="2 3" key="1">
    <citation type="submission" date="2019-04" db="EMBL/GenBank/DDBJ databases">
        <title>Microbes associate with the intestines of laboratory mice.</title>
        <authorList>
            <person name="Navarre W."/>
            <person name="Wong E."/>
            <person name="Huang K.C."/>
            <person name="Tropini C."/>
            <person name="Ng K."/>
            <person name="Yu B."/>
        </authorList>
    </citation>
    <scope>NUCLEOTIDE SEQUENCE [LARGE SCALE GENOMIC DNA]</scope>
    <source>
        <strain evidence="2 3">NM80_B27</strain>
    </source>
</reference>